<gene>
    <name evidence="5" type="ORF">N7509_004456</name>
</gene>
<keyword evidence="3" id="KW-0812">Transmembrane</keyword>
<dbReference type="GO" id="GO:0006520">
    <property type="term" value="P:amino acid metabolic process"/>
    <property type="evidence" value="ECO:0007669"/>
    <property type="project" value="TreeGrafter"/>
</dbReference>
<dbReference type="AlphaFoldDB" id="A0A9W9W706"/>
<dbReference type="GO" id="GO:0008483">
    <property type="term" value="F:transaminase activity"/>
    <property type="evidence" value="ECO:0007669"/>
    <property type="project" value="TreeGrafter"/>
</dbReference>
<feature type="compositionally biased region" description="Basic and acidic residues" evidence="2">
    <location>
        <begin position="30"/>
        <end position="41"/>
    </location>
</feature>
<dbReference type="OrthoDB" id="7042322at2759"/>
<feature type="compositionally biased region" description="Polar residues" evidence="2">
    <location>
        <begin position="1"/>
        <end position="14"/>
    </location>
</feature>
<dbReference type="Gene3D" id="3.40.640.10">
    <property type="entry name" value="Type I PLP-dependent aspartate aminotransferase-like (Major domain)"/>
    <property type="match status" value="1"/>
</dbReference>
<keyword evidence="3" id="KW-1133">Transmembrane helix</keyword>
<evidence type="ECO:0000256" key="1">
    <source>
        <dbReference type="ARBA" id="ARBA00022898"/>
    </source>
</evidence>
<dbReference type="PANTHER" id="PTHR43795">
    <property type="entry name" value="BIFUNCTIONAL ASPARTATE AMINOTRANSFERASE AND GLUTAMATE/ASPARTATE-PREPHENATE AMINOTRANSFERASE-RELATED"/>
    <property type="match status" value="1"/>
</dbReference>
<dbReference type="CDD" id="cd00609">
    <property type="entry name" value="AAT_like"/>
    <property type="match status" value="1"/>
</dbReference>
<dbReference type="Gene3D" id="3.90.1150.10">
    <property type="entry name" value="Aspartate Aminotransferase, domain 1"/>
    <property type="match status" value="1"/>
</dbReference>
<dbReference type="RefSeq" id="XP_056491827.1">
    <property type="nucleotide sequence ID" value="XM_056629093.1"/>
</dbReference>
<reference evidence="5" key="1">
    <citation type="submission" date="2022-12" db="EMBL/GenBank/DDBJ databases">
        <authorList>
            <person name="Petersen C."/>
        </authorList>
    </citation>
    <scope>NUCLEOTIDE SEQUENCE</scope>
    <source>
        <strain evidence="5">IBT 29677</strain>
    </source>
</reference>
<dbReference type="Proteomes" id="UP001147747">
    <property type="component" value="Unassembled WGS sequence"/>
</dbReference>
<dbReference type="GeneID" id="81368073"/>
<dbReference type="SUPFAM" id="SSF53383">
    <property type="entry name" value="PLP-dependent transferases"/>
    <property type="match status" value="1"/>
</dbReference>
<keyword evidence="6" id="KW-1185">Reference proteome</keyword>
<dbReference type="PRINTS" id="PR00753">
    <property type="entry name" value="ACCSYNTHASE"/>
</dbReference>
<dbReference type="InterPro" id="IPR015424">
    <property type="entry name" value="PyrdxlP-dep_Trfase"/>
</dbReference>
<dbReference type="EMBL" id="JAPZBU010000005">
    <property type="protein sequence ID" value="KAJ5404585.1"/>
    <property type="molecule type" value="Genomic_DNA"/>
</dbReference>
<evidence type="ECO:0000259" key="4">
    <source>
        <dbReference type="Pfam" id="PF00155"/>
    </source>
</evidence>
<feature type="transmembrane region" description="Helical" evidence="3">
    <location>
        <begin position="491"/>
        <end position="513"/>
    </location>
</feature>
<dbReference type="InterPro" id="IPR015421">
    <property type="entry name" value="PyrdxlP-dep_Trfase_major"/>
</dbReference>
<accession>A0A9W9W706</accession>
<reference evidence="5" key="2">
    <citation type="journal article" date="2023" name="IMA Fungus">
        <title>Comparative genomic study of the Penicillium genus elucidates a diverse pangenome and 15 lateral gene transfer events.</title>
        <authorList>
            <person name="Petersen C."/>
            <person name="Sorensen T."/>
            <person name="Nielsen M.R."/>
            <person name="Sondergaard T.E."/>
            <person name="Sorensen J.L."/>
            <person name="Fitzpatrick D.A."/>
            <person name="Frisvad J.C."/>
            <person name="Nielsen K.L."/>
        </authorList>
    </citation>
    <scope>NUCLEOTIDE SEQUENCE</scope>
    <source>
        <strain evidence="5">IBT 29677</strain>
    </source>
</reference>
<feature type="region of interest" description="Disordered" evidence="2">
    <location>
        <begin position="1"/>
        <end position="59"/>
    </location>
</feature>
<dbReference type="Pfam" id="PF00155">
    <property type="entry name" value="Aminotran_1_2"/>
    <property type="match status" value="1"/>
</dbReference>
<dbReference type="InterPro" id="IPR050478">
    <property type="entry name" value="Ethylene_sulfur-biosynth"/>
</dbReference>
<organism evidence="5 6">
    <name type="scientific">Penicillium cosmopolitanum</name>
    <dbReference type="NCBI Taxonomy" id="1131564"/>
    <lineage>
        <taxon>Eukaryota</taxon>
        <taxon>Fungi</taxon>
        <taxon>Dikarya</taxon>
        <taxon>Ascomycota</taxon>
        <taxon>Pezizomycotina</taxon>
        <taxon>Eurotiomycetes</taxon>
        <taxon>Eurotiomycetidae</taxon>
        <taxon>Eurotiales</taxon>
        <taxon>Aspergillaceae</taxon>
        <taxon>Penicillium</taxon>
    </lineage>
</organism>
<evidence type="ECO:0000256" key="2">
    <source>
        <dbReference type="SAM" id="MobiDB-lite"/>
    </source>
</evidence>
<proteinExistence type="predicted"/>
<evidence type="ECO:0000313" key="6">
    <source>
        <dbReference type="Proteomes" id="UP001147747"/>
    </source>
</evidence>
<dbReference type="InterPro" id="IPR015422">
    <property type="entry name" value="PyrdxlP-dep_Trfase_small"/>
</dbReference>
<feature type="domain" description="Aminotransferase class I/classII large" evidence="4">
    <location>
        <begin position="52"/>
        <end position="355"/>
    </location>
</feature>
<dbReference type="InterPro" id="IPR004839">
    <property type="entry name" value="Aminotransferase_I/II_large"/>
</dbReference>
<sequence length="662" mass="73525">MQATINSNDSSAPPVTSDFRLSQRGATNFAHRDVWGPREKTMGNPWSPNNPNGITGPRGSRRLRHAAAELLNHQFGSRSTITYDNIIVTPGCASAIDALAFSICDEGEGVLIPQPLYNGFNFDLLNRSNVHVVGVKYEGVEGYTGINDLFQPEVNKVALKAALSGRGRMVLRSAHFLFPILIIPLGDAIPPETLKEFAAFCGDNNLHFISDEIYAFSVFSNPAIPAATSFTSVLSLDLDNIIDPTRMHVLYGASKDFCANGLRMGFVCSKNEGIIGSMSSIGIFSWSPHVLQDAWAAMLEDQLWLDRFMTQKKARMLNRYQTISGFLSQHGIPYFDMNAGLFLWVDLRHLLGSKSSVRHSDYGPLKATSPDAHSNLKLEQDIADICMKNGVMIAPGHVYMAEEYEPLALQSIGIDFAKSTPDGQAQPGEFSPRFYFMEPRSFSSYGSLGYLTIEKAIAVAADDKIGTHVQNEVPGIETLHKLHALLSWSRFFEAVALILMIVALATFLLSPYLTRLLYRGKFWGSQAWLFGFEGYADLETIESQIFGARMRRLRWSPYGSSLSRHDKNDSHECVGQDPIKDPIIRTKIEQAARNEASNGMRIFTLVDTNTMTVTLFEAARPPSVLLLCAVEVVLRLETPVLEKMSRVSRVKLGAFRKQESFR</sequence>
<protein>
    <recommendedName>
        <fullName evidence="4">Aminotransferase class I/classII large domain-containing protein</fullName>
    </recommendedName>
</protein>
<dbReference type="GO" id="GO:0030170">
    <property type="term" value="F:pyridoxal phosphate binding"/>
    <property type="evidence" value="ECO:0007669"/>
    <property type="project" value="InterPro"/>
</dbReference>
<evidence type="ECO:0000313" key="5">
    <source>
        <dbReference type="EMBL" id="KAJ5404585.1"/>
    </source>
</evidence>
<comment type="caution">
    <text evidence="5">The sequence shown here is derived from an EMBL/GenBank/DDBJ whole genome shotgun (WGS) entry which is preliminary data.</text>
</comment>
<name>A0A9W9W706_9EURO</name>
<feature type="compositionally biased region" description="Polar residues" evidence="2">
    <location>
        <begin position="44"/>
        <end position="53"/>
    </location>
</feature>
<dbReference type="PANTHER" id="PTHR43795:SF39">
    <property type="entry name" value="AMINOTRANSFERASE CLASS I_CLASSII DOMAIN-CONTAINING PROTEIN"/>
    <property type="match status" value="1"/>
</dbReference>
<keyword evidence="1" id="KW-0663">Pyridoxal phosphate</keyword>
<evidence type="ECO:0000256" key="3">
    <source>
        <dbReference type="SAM" id="Phobius"/>
    </source>
</evidence>
<keyword evidence="3" id="KW-0472">Membrane</keyword>